<evidence type="ECO:0000313" key="2">
    <source>
        <dbReference type="Proteomes" id="UP000815677"/>
    </source>
</evidence>
<reference evidence="1" key="1">
    <citation type="submission" date="2014-09" db="EMBL/GenBank/DDBJ databases">
        <title>Genome sequence of the luminous mushroom Mycena chlorophos for searching fungal bioluminescence genes.</title>
        <authorList>
            <person name="Tanaka Y."/>
            <person name="Kasuga D."/>
            <person name="Oba Y."/>
            <person name="Hase S."/>
            <person name="Sato K."/>
            <person name="Oba Y."/>
            <person name="Sakakibara Y."/>
        </authorList>
    </citation>
    <scope>NUCLEOTIDE SEQUENCE</scope>
</reference>
<proteinExistence type="predicted"/>
<sequence>MEVLSKNRLSMSLPVMVEQLDCDVHGLQGPVEGAEDPDEADELEEGWPYYDTEGAGLAFWTPSACTTVASPYRYREYCSSTFCRLPEARACLPFHSLIVSRIFWTSANGMAVVEPLICRVRLGPASKRIGGRGQGAGE</sequence>
<name>A0ABQ0M089_MYCCL</name>
<gene>
    <name evidence="1" type="ORF">MCHLO_13351</name>
</gene>
<keyword evidence="2" id="KW-1185">Reference proteome</keyword>
<protein>
    <submittedName>
        <fullName evidence="1">Uncharacterized protein</fullName>
    </submittedName>
</protein>
<dbReference type="Proteomes" id="UP000815677">
    <property type="component" value="Unassembled WGS sequence"/>
</dbReference>
<organism evidence="1 2">
    <name type="scientific">Mycena chlorophos</name>
    <name type="common">Agaric fungus</name>
    <name type="synonym">Agaricus chlorophos</name>
    <dbReference type="NCBI Taxonomy" id="658473"/>
    <lineage>
        <taxon>Eukaryota</taxon>
        <taxon>Fungi</taxon>
        <taxon>Dikarya</taxon>
        <taxon>Basidiomycota</taxon>
        <taxon>Agaricomycotina</taxon>
        <taxon>Agaricomycetes</taxon>
        <taxon>Agaricomycetidae</taxon>
        <taxon>Agaricales</taxon>
        <taxon>Marasmiineae</taxon>
        <taxon>Mycenaceae</taxon>
        <taxon>Mycena</taxon>
    </lineage>
</organism>
<evidence type="ECO:0000313" key="1">
    <source>
        <dbReference type="EMBL" id="GAT56731.1"/>
    </source>
</evidence>
<accession>A0ABQ0M089</accession>
<dbReference type="EMBL" id="DF849332">
    <property type="protein sequence ID" value="GAT56731.1"/>
    <property type="molecule type" value="Genomic_DNA"/>
</dbReference>